<reference evidence="6 7" key="1">
    <citation type="submission" date="2017-05" db="EMBL/GenBank/DDBJ databases">
        <title>The draft genome of the hyperthermophilic archaeon 'Pyrodictium delaneyi strain Hulk', an iron and nitrate reducer, reveals the capacity for sulfate reduction.</title>
        <authorList>
            <person name="Demey L.M."/>
            <person name="Miller C."/>
            <person name="Manzella M."/>
            <person name="Reguera G."/>
            <person name="Kashefi K."/>
        </authorList>
    </citation>
    <scope>NUCLEOTIDE SEQUENCE [LARGE SCALE GENOMIC DNA]</scope>
    <source>
        <strain evidence="6 7">Hulk</strain>
    </source>
</reference>
<dbReference type="InterPro" id="IPR017896">
    <property type="entry name" value="4Fe4S_Fe-S-bd"/>
</dbReference>
<sequence>MNSRRRTELSRRSERCGLTRREFLQAGILVAAAAAVSTPRLVAGFEAPPSLDNNDSYYEPFLLEGDEDRIAYYEALGFVVEENGKKCVANPLLPNKCMVYTKPYRDDRFPLLPPGATEDFYRRCIRCGLCYFACSYMGYHAIRLASLREGLHKLGSPAVDNMITYPCTLCMECTKVCPTGALKEIPKEDVKMGIALIDPDLCWAWNSGDCKSCAKACPFGSEVFEFTFNEWGVHTRVNADKCKGCGLCVPACPIGGSAIHVLPLDEYERRIRNYKNTGMSYDDYLRLILETERNDPFKATWRAAINTDYIQNVRGIEEEKIATELGASDINVTSVRRHKGD</sequence>
<proteinExistence type="predicted"/>
<accession>A0A211YRP5</accession>
<keyword evidence="7" id="KW-1185">Reference proteome</keyword>
<dbReference type="InterPro" id="IPR017900">
    <property type="entry name" value="4Fe4S_Fe_S_CS"/>
</dbReference>
<keyword evidence="3" id="KW-0408">Iron</keyword>
<feature type="domain" description="4Fe-4S ferredoxin-type" evidence="5">
    <location>
        <begin position="233"/>
        <end position="264"/>
    </location>
</feature>
<dbReference type="PANTHER" id="PTHR24960:SF79">
    <property type="entry name" value="PHOTOSYSTEM I IRON-SULFUR CENTER"/>
    <property type="match status" value="1"/>
</dbReference>
<dbReference type="GO" id="GO:0016491">
    <property type="term" value="F:oxidoreductase activity"/>
    <property type="evidence" value="ECO:0007669"/>
    <property type="project" value="UniProtKB-ARBA"/>
</dbReference>
<keyword evidence="1" id="KW-0004">4Fe-4S</keyword>
<name>A0A211YRP5_9CREN</name>
<dbReference type="Pfam" id="PF12838">
    <property type="entry name" value="Fer4_7"/>
    <property type="match status" value="1"/>
</dbReference>
<evidence type="ECO:0000256" key="1">
    <source>
        <dbReference type="ARBA" id="ARBA00022485"/>
    </source>
</evidence>
<evidence type="ECO:0000313" key="6">
    <source>
        <dbReference type="EMBL" id="OWJ55718.1"/>
    </source>
</evidence>
<dbReference type="EMBL" id="NCQP01000001">
    <property type="protein sequence ID" value="OWJ55718.1"/>
    <property type="molecule type" value="Genomic_DNA"/>
</dbReference>
<comment type="caution">
    <text evidence="6">The sequence shown here is derived from an EMBL/GenBank/DDBJ whole genome shotgun (WGS) entry which is preliminary data.</text>
</comment>
<gene>
    <name evidence="6" type="ORF">Pdsh_02780</name>
</gene>
<dbReference type="GO" id="GO:0051539">
    <property type="term" value="F:4 iron, 4 sulfur cluster binding"/>
    <property type="evidence" value="ECO:0007669"/>
    <property type="project" value="UniProtKB-KW"/>
</dbReference>
<dbReference type="Proteomes" id="UP000196694">
    <property type="component" value="Unassembled WGS sequence"/>
</dbReference>
<protein>
    <submittedName>
        <fullName evidence="6">Nitrate reductase</fullName>
    </submittedName>
</protein>
<evidence type="ECO:0000313" key="7">
    <source>
        <dbReference type="Proteomes" id="UP000196694"/>
    </source>
</evidence>
<feature type="domain" description="4Fe-4S ferredoxin-type" evidence="5">
    <location>
        <begin position="114"/>
        <end position="147"/>
    </location>
</feature>
<dbReference type="PROSITE" id="PS51318">
    <property type="entry name" value="TAT"/>
    <property type="match status" value="1"/>
</dbReference>
<dbReference type="PROSITE" id="PS51379">
    <property type="entry name" value="4FE4S_FER_2"/>
    <property type="match status" value="3"/>
</dbReference>
<evidence type="ECO:0000256" key="2">
    <source>
        <dbReference type="ARBA" id="ARBA00022723"/>
    </source>
</evidence>
<dbReference type="PANTHER" id="PTHR24960">
    <property type="entry name" value="PHOTOSYSTEM I IRON-SULFUR CENTER-RELATED"/>
    <property type="match status" value="1"/>
</dbReference>
<keyword evidence="4" id="KW-0411">Iron-sulfur</keyword>
<dbReference type="SUPFAM" id="SSF54862">
    <property type="entry name" value="4Fe-4S ferredoxins"/>
    <property type="match status" value="1"/>
</dbReference>
<dbReference type="InterPro" id="IPR050157">
    <property type="entry name" value="PSI_iron-sulfur_center"/>
</dbReference>
<dbReference type="AlphaFoldDB" id="A0A211YRP5"/>
<keyword evidence="2" id="KW-0479">Metal-binding</keyword>
<organism evidence="6 7">
    <name type="scientific">Pyrodictium delaneyi</name>
    <dbReference type="NCBI Taxonomy" id="1273541"/>
    <lineage>
        <taxon>Archaea</taxon>
        <taxon>Thermoproteota</taxon>
        <taxon>Thermoprotei</taxon>
        <taxon>Desulfurococcales</taxon>
        <taxon>Pyrodictiaceae</taxon>
        <taxon>Pyrodictium</taxon>
    </lineage>
</organism>
<evidence type="ECO:0000259" key="5">
    <source>
        <dbReference type="PROSITE" id="PS51379"/>
    </source>
</evidence>
<dbReference type="CDD" id="cd16373">
    <property type="entry name" value="DMSOR_beta_like"/>
    <property type="match status" value="1"/>
</dbReference>
<dbReference type="InterPro" id="IPR006311">
    <property type="entry name" value="TAT_signal"/>
</dbReference>
<evidence type="ECO:0000256" key="3">
    <source>
        <dbReference type="ARBA" id="ARBA00023004"/>
    </source>
</evidence>
<feature type="domain" description="4Fe-4S ferredoxin-type" evidence="5">
    <location>
        <begin position="155"/>
        <end position="187"/>
    </location>
</feature>
<dbReference type="PROSITE" id="PS00198">
    <property type="entry name" value="4FE4S_FER_1"/>
    <property type="match status" value="1"/>
</dbReference>
<dbReference type="Gene3D" id="3.30.70.20">
    <property type="match status" value="3"/>
</dbReference>
<dbReference type="OrthoDB" id="2837at2157"/>
<evidence type="ECO:0000256" key="4">
    <source>
        <dbReference type="ARBA" id="ARBA00023014"/>
    </source>
</evidence>
<dbReference type="Pfam" id="PF00037">
    <property type="entry name" value="Fer4"/>
    <property type="match status" value="1"/>
</dbReference>
<dbReference type="GO" id="GO:0046872">
    <property type="term" value="F:metal ion binding"/>
    <property type="evidence" value="ECO:0007669"/>
    <property type="project" value="UniProtKB-KW"/>
</dbReference>